<proteinExistence type="predicted"/>
<comment type="caution">
    <text evidence="1">The sequence shown here is derived from an EMBL/GenBank/DDBJ whole genome shotgun (WGS) entry which is preliminary data.</text>
</comment>
<organism evidence="1 2">
    <name type="scientific">Arcicella rigui</name>
    <dbReference type="NCBI Taxonomy" id="797020"/>
    <lineage>
        <taxon>Bacteria</taxon>
        <taxon>Pseudomonadati</taxon>
        <taxon>Bacteroidota</taxon>
        <taxon>Cytophagia</taxon>
        <taxon>Cytophagales</taxon>
        <taxon>Flectobacillaceae</taxon>
        <taxon>Arcicella</taxon>
    </lineage>
</organism>
<dbReference type="SUPFAM" id="SSF50998">
    <property type="entry name" value="Quinoprotein alcohol dehydrogenase-like"/>
    <property type="match status" value="1"/>
</dbReference>
<dbReference type="InterPro" id="IPR011047">
    <property type="entry name" value="Quinoprotein_ADH-like_sf"/>
</dbReference>
<feature type="non-terminal residue" evidence="1">
    <location>
        <position position="1"/>
    </location>
</feature>
<sequence>YIFAEYVVHKKVALVWFAKQISATFFIFKQYCQKSQDDFNNKILKTSILGIAKKGNHFFSYEFKNGFINTYHFINENLESLESSVIVDTFDGVNAIIEYDYDSITKDFQIALFDILQKKIVYKLPYRYNIGPSIRINNNIFHIKQNKYVTSLYLETGEYLWETDISNFVSSLDGFSYKDERVGGILGISDNKLIITVGTRLLKIDLHNGIITGDTEALSHGKNYSQGPAGFHSYLHLEDEYVYLLKRDRYLRISLITGKLETLWVNSQSDLIIEHVHYDENYAYFMACIGWNLQPEVLGVFDRKNLSIVWQYDQPIYSSQPPKSDGKKLYSLDTSGTLHLFERES</sequence>
<protein>
    <submittedName>
        <fullName evidence="1">Uncharacterized protein</fullName>
    </submittedName>
</protein>
<keyword evidence="2" id="KW-1185">Reference proteome</keyword>
<name>A0ABU5QAA0_9BACT</name>
<dbReference type="Gene3D" id="2.130.10.10">
    <property type="entry name" value="YVTN repeat-like/Quinoprotein amine dehydrogenase"/>
    <property type="match status" value="1"/>
</dbReference>
<dbReference type="EMBL" id="JAYFUM010000012">
    <property type="protein sequence ID" value="MEA5139774.1"/>
    <property type="molecule type" value="Genomic_DNA"/>
</dbReference>
<accession>A0ABU5QAA0</accession>
<dbReference type="RefSeq" id="WP_323296933.1">
    <property type="nucleotide sequence ID" value="NZ_JAYFUM010000012.1"/>
</dbReference>
<dbReference type="InterPro" id="IPR015943">
    <property type="entry name" value="WD40/YVTN_repeat-like_dom_sf"/>
</dbReference>
<gene>
    <name evidence="1" type="ORF">VB248_11530</name>
</gene>
<reference evidence="1 2" key="1">
    <citation type="submission" date="2023-12" db="EMBL/GenBank/DDBJ databases">
        <title>Novel species of the genus Arcicella isolated from rivers.</title>
        <authorList>
            <person name="Lu H."/>
        </authorList>
    </citation>
    <scope>NUCLEOTIDE SEQUENCE [LARGE SCALE GENOMIC DNA]</scope>
    <source>
        <strain evidence="1 2">KCTC 23307</strain>
    </source>
</reference>
<evidence type="ECO:0000313" key="2">
    <source>
        <dbReference type="Proteomes" id="UP001302949"/>
    </source>
</evidence>
<evidence type="ECO:0000313" key="1">
    <source>
        <dbReference type="EMBL" id="MEA5139774.1"/>
    </source>
</evidence>
<dbReference type="Proteomes" id="UP001302949">
    <property type="component" value="Unassembled WGS sequence"/>
</dbReference>